<evidence type="ECO:0000313" key="1">
    <source>
        <dbReference type="EMBL" id="JAH89084.1"/>
    </source>
</evidence>
<reference evidence="1" key="1">
    <citation type="submission" date="2014-11" db="EMBL/GenBank/DDBJ databases">
        <authorList>
            <person name="Amaro Gonzalez C."/>
        </authorList>
    </citation>
    <scope>NUCLEOTIDE SEQUENCE</scope>
</reference>
<organism evidence="1">
    <name type="scientific">Anguilla anguilla</name>
    <name type="common">European freshwater eel</name>
    <name type="synonym">Muraena anguilla</name>
    <dbReference type="NCBI Taxonomy" id="7936"/>
    <lineage>
        <taxon>Eukaryota</taxon>
        <taxon>Metazoa</taxon>
        <taxon>Chordata</taxon>
        <taxon>Craniata</taxon>
        <taxon>Vertebrata</taxon>
        <taxon>Euteleostomi</taxon>
        <taxon>Actinopterygii</taxon>
        <taxon>Neopterygii</taxon>
        <taxon>Teleostei</taxon>
        <taxon>Anguilliformes</taxon>
        <taxon>Anguillidae</taxon>
        <taxon>Anguilla</taxon>
    </lineage>
</organism>
<reference evidence="1" key="2">
    <citation type="journal article" date="2015" name="Fish Shellfish Immunol.">
        <title>Early steps in the European eel (Anguilla anguilla)-Vibrio vulnificus interaction in the gills: Role of the RtxA13 toxin.</title>
        <authorList>
            <person name="Callol A."/>
            <person name="Pajuelo D."/>
            <person name="Ebbesson L."/>
            <person name="Teles M."/>
            <person name="MacKenzie S."/>
            <person name="Amaro C."/>
        </authorList>
    </citation>
    <scope>NUCLEOTIDE SEQUENCE</scope>
</reference>
<sequence length="77" mass="8061">MPPDVVVLLFSRPTGVPHGSVSGIIGPHAPLGTSALCSLLVQSPAPLGFPLMLALLFGHRLRPSPQSCWSRCTCNCP</sequence>
<accession>A0A0E9WFB0</accession>
<name>A0A0E9WFB0_ANGAN</name>
<protein>
    <submittedName>
        <fullName evidence="1">Uncharacterized protein</fullName>
    </submittedName>
</protein>
<dbReference type="AlphaFoldDB" id="A0A0E9WFB0"/>
<proteinExistence type="predicted"/>
<dbReference type="EMBL" id="GBXM01019493">
    <property type="protein sequence ID" value="JAH89084.1"/>
    <property type="molecule type" value="Transcribed_RNA"/>
</dbReference>